<feature type="region of interest" description="Disordered" evidence="1">
    <location>
        <begin position="1001"/>
        <end position="1037"/>
    </location>
</feature>
<sequence>MTKSVTQEEVKIAFSKLQANVYFDNYDLILRQRVAIYKKRLNSNITSFIAESRSNNAFGSVLGKMDFSILPKKVKPRHLNFHSNYYTNKISSAKTEIARPNVHCDFPIELHLIATIWLMRYGAYLEGLVPATSFGNRLAIDQSTNKTEGRSLFKPYFKQFQNWWSLAIKATKNALNKEQSVTILNFDLKYFYHEVRFDFDKLESTLLKKFPEIENDVIHIVLKKIHIKYRGLLKVVKPNLSIEEDNIVPLPIGLFTSHVLANFHLRSLDRYINREFTPLYYGRYVDDVLIVLKNTVLDEQLINNEAPKQGNKDEIIKEYLKTQFPNLFSVPEDSQPITFKIASLKNLRLNMDKLFIYQFDHDHSPNLIEKFVEEQKERSSMFRFLSDEEDESFDDFESQTFESNFDNVDLNKARFKNLEDNKYKLSTFLSKLIKRRIQRGALYKEAEIDKIGKFFKGGYLIEHYFFWEKLFTLLVVYKRMDELSDLAKEILDEIESIQISESNNEQDFNITADDYKISLRLHFENALAMSIGLDLNMLRKNPSLVRTLKTILPSIEKKKAENSYHSTADYLEVKYTVFRDTGLLRGGFVYYPLFQFTKFAFDYNVDLTSPESIFGILKTEEDITKSFGIRRIDFIPFRIKFWQAAILTYYKNLLECENQTDKKWFTDKFSSHELLNTAFDLFYEINKPSVPKELLKDEYFQTLKTDIQEDAKLVIPEKREHNYYIQEIYTPNGGQSQDTYRVALINKYVDAKEYLSSLNGNPVVDSEKMEIFDRILDEVSGIKKCDLFVMPELSLPHRLIARYTDQVARNQIAYITGIEHLKIRNIGFNFLFTVLPINIAGDKDAIPVLRLKNHYAPIEEDCIWDEKERGEKMAVPKPRPYRYDLFEWRGFYFSSYYCYELADVFHRSIFFSQVDAIIAPVWNADTHYYNSIIDAATRDMHNYFIIVNTAQYGFSKIARPQDHVNKEKVIVKGGTERDYNFTILVGDLKIKDLRNFQKLTHDQQREGKKEAKRTGVYPPELKFKATPPDFPPENVETRENNDRFYIDYI</sequence>
<keyword evidence="3" id="KW-1185">Reference proteome</keyword>
<proteinExistence type="predicted"/>
<dbReference type="RefSeq" id="WP_386093642.1">
    <property type="nucleotide sequence ID" value="NZ_JBHUOZ010000001.1"/>
</dbReference>
<accession>A0ABW6A079</accession>
<feature type="compositionally biased region" description="Basic and acidic residues" evidence="1">
    <location>
        <begin position="1001"/>
        <end position="1013"/>
    </location>
</feature>
<evidence type="ECO:0000313" key="2">
    <source>
        <dbReference type="EMBL" id="MFD2918110.1"/>
    </source>
</evidence>
<reference evidence="3" key="1">
    <citation type="journal article" date="2019" name="Int. J. Syst. Evol. Microbiol.">
        <title>The Global Catalogue of Microorganisms (GCM) 10K type strain sequencing project: providing services to taxonomists for standard genome sequencing and annotation.</title>
        <authorList>
            <consortium name="The Broad Institute Genomics Platform"/>
            <consortium name="The Broad Institute Genome Sequencing Center for Infectious Disease"/>
            <person name="Wu L."/>
            <person name="Ma J."/>
        </authorList>
    </citation>
    <scope>NUCLEOTIDE SEQUENCE [LARGE SCALE GENOMIC DNA]</scope>
    <source>
        <strain evidence="3">KCTC 23299</strain>
    </source>
</reference>
<name>A0ABW6A079_9BACT</name>
<organism evidence="2 3">
    <name type="scientific">Terrimonas rubra</name>
    <dbReference type="NCBI Taxonomy" id="1035890"/>
    <lineage>
        <taxon>Bacteria</taxon>
        <taxon>Pseudomonadati</taxon>
        <taxon>Bacteroidota</taxon>
        <taxon>Chitinophagia</taxon>
        <taxon>Chitinophagales</taxon>
        <taxon>Chitinophagaceae</taxon>
        <taxon>Terrimonas</taxon>
    </lineage>
</organism>
<evidence type="ECO:0000313" key="3">
    <source>
        <dbReference type="Proteomes" id="UP001597511"/>
    </source>
</evidence>
<dbReference type="Proteomes" id="UP001597511">
    <property type="component" value="Unassembled WGS sequence"/>
</dbReference>
<evidence type="ECO:0000256" key="1">
    <source>
        <dbReference type="SAM" id="MobiDB-lite"/>
    </source>
</evidence>
<evidence type="ECO:0008006" key="4">
    <source>
        <dbReference type="Google" id="ProtNLM"/>
    </source>
</evidence>
<protein>
    <recommendedName>
        <fullName evidence="4">Reverse transcriptase (RNA-dependent DNA polymerase)</fullName>
    </recommendedName>
</protein>
<dbReference type="EMBL" id="JBHUOZ010000001">
    <property type="protein sequence ID" value="MFD2918110.1"/>
    <property type="molecule type" value="Genomic_DNA"/>
</dbReference>
<gene>
    <name evidence="2" type="ORF">ACFS6H_00235</name>
</gene>
<comment type="caution">
    <text evidence="2">The sequence shown here is derived from an EMBL/GenBank/DDBJ whole genome shotgun (WGS) entry which is preliminary data.</text>
</comment>